<feature type="transmembrane region" description="Helical" evidence="2">
    <location>
        <begin position="191"/>
        <end position="210"/>
    </location>
</feature>
<protein>
    <submittedName>
        <fullName evidence="3">Uncharacterized protein</fullName>
    </submittedName>
</protein>
<evidence type="ECO:0000313" key="4">
    <source>
        <dbReference type="Proteomes" id="UP000193922"/>
    </source>
</evidence>
<feature type="transmembrane region" description="Helical" evidence="2">
    <location>
        <begin position="14"/>
        <end position="33"/>
    </location>
</feature>
<dbReference type="RefSeq" id="XP_040748098.1">
    <property type="nucleotide sequence ID" value="XM_040885001.1"/>
</dbReference>
<name>A0A1Y1WMU7_9FUNG</name>
<accession>A0A1Y1WMU7</accession>
<organism evidence="3 4">
    <name type="scientific">Linderina pennispora</name>
    <dbReference type="NCBI Taxonomy" id="61395"/>
    <lineage>
        <taxon>Eukaryota</taxon>
        <taxon>Fungi</taxon>
        <taxon>Fungi incertae sedis</taxon>
        <taxon>Zoopagomycota</taxon>
        <taxon>Kickxellomycotina</taxon>
        <taxon>Kickxellomycetes</taxon>
        <taxon>Kickxellales</taxon>
        <taxon>Kickxellaceae</taxon>
        <taxon>Linderina</taxon>
    </lineage>
</organism>
<feature type="transmembrane region" description="Helical" evidence="2">
    <location>
        <begin position="222"/>
        <end position="243"/>
    </location>
</feature>
<dbReference type="GeneID" id="63801649"/>
<evidence type="ECO:0000313" key="3">
    <source>
        <dbReference type="EMBL" id="ORX74887.1"/>
    </source>
</evidence>
<sequence>MNCSCRSAPWSTTAHAWAACALLLSFCLAYKHIFSTGYYTMAAESSIEKNIDKIGGIVVAGVLAASFLLLLWQVVRLRFTPLLPALLFTVLSAIGWLLSAIGAIREDKSMNDQGHKVYAASFMFLMFGALLLLAKWAAIRSGVSWNRITIVMAGVSAVASVVFGSLEAAGQIDWLKTPSDMPKTTLKVAEIGFLVLSVVYLGTVVRFTVHEAMVYQAPRVRMSFYITAFLLFVRSLFYMLVALRVIKLDTDKRRLYLFFLTTVPETISCLVWALTFVARDLKATRVEPIGELPPSDADFRPVVVPTHGEGTDPYKLDTEPTRDSMFDSAGRQQQNTAGQVQFESSYAYETPMAQDGPQGFNPWATVSNSSYDVQPPPQQPLQITTTTQLSQSYGNTSYGTGVQFDQNAGASYPSAGGAPHHSTFVKTPYPPANPAPQVSYAPSNAYATQPPAGHGYFGYQTQHDFQPSPGSGAEYQEPSPQPHRAYE</sequence>
<dbReference type="EMBL" id="MCFD01000001">
    <property type="protein sequence ID" value="ORX74887.1"/>
    <property type="molecule type" value="Genomic_DNA"/>
</dbReference>
<feature type="transmembrane region" description="Helical" evidence="2">
    <location>
        <begin position="81"/>
        <end position="105"/>
    </location>
</feature>
<keyword evidence="2" id="KW-0812">Transmembrane</keyword>
<comment type="caution">
    <text evidence="3">The sequence shown here is derived from an EMBL/GenBank/DDBJ whole genome shotgun (WGS) entry which is preliminary data.</text>
</comment>
<feature type="compositionally biased region" description="Polar residues" evidence="1">
    <location>
        <begin position="459"/>
        <end position="469"/>
    </location>
</feature>
<reference evidence="3 4" key="1">
    <citation type="submission" date="2016-07" db="EMBL/GenBank/DDBJ databases">
        <title>Pervasive Adenine N6-methylation of Active Genes in Fungi.</title>
        <authorList>
            <consortium name="DOE Joint Genome Institute"/>
            <person name="Mondo S.J."/>
            <person name="Dannebaum R.O."/>
            <person name="Kuo R.C."/>
            <person name="Labutti K."/>
            <person name="Haridas S."/>
            <person name="Kuo A."/>
            <person name="Salamov A."/>
            <person name="Ahrendt S.R."/>
            <person name="Lipzen A."/>
            <person name="Sullivan W."/>
            <person name="Andreopoulos W.B."/>
            <person name="Clum A."/>
            <person name="Lindquist E."/>
            <person name="Daum C."/>
            <person name="Ramamoorthy G.K."/>
            <person name="Gryganskyi A."/>
            <person name="Culley D."/>
            <person name="Magnuson J.K."/>
            <person name="James T.Y."/>
            <person name="O'Malley M.A."/>
            <person name="Stajich J.E."/>
            <person name="Spatafora J.W."/>
            <person name="Visel A."/>
            <person name="Grigoriev I.V."/>
        </authorList>
    </citation>
    <scope>NUCLEOTIDE SEQUENCE [LARGE SCALE GENOMIC DNA]</scope>
    <source>
        <strain evidence="3 4">ATCC 12442</strain>
    </source>
</reference>
<feature type="transmembrane region" description="Helical" evidence="2">
    <location>
        <begin position="150"/>
        <end position="170"/>
    </location>
</feature>
<dbReference type="Proteomes" id="UP000193922">
    <property type="component" value="Unassembled WGS sequence"/>
</dbReference>
<keyword evidence="2" id="KW-0472">Membrane</keyword>
<feature type="region of interest" description="Disordered" evidence="1">
    <location>
        <begin position="352"/>
        <end position="381"/>
    </location>
</feature>
<feature type="transmembrane region" description="Helical" evidence="2">
    <location>
        <begin position="255"/>
        <end position="278"/>
    </location>
</feature>
<feature type="region of interest" description="Disordered" evidence="1">
    <location>
        <begin position="411"/>
        <end position="430"/>
    </location>
</feature>
<proteinExistence type="predicted"/>
<gene>
    <name evidence="3" type="ORF">DL89DRAFT_24040</name>
</gene>
<feature type="transmembrane region" description="Helical" evidence="2">
    <location>
        <begin position="117"/>
        <end position="138"/>
    </location>
</feature>
<dbReference type="PROSITE" id="PS51257">
    <property type="entry name" value="PROKAR_LIPOPROTEIN"/>
    <property type="match status" value="1"/>
</dbReference>
<feature type="region of interest" description="Disordered" evidence="1">
    <location>
        <begin position="435"/>
        <end position="487"/>
    </location>
</feature>
<dbReference type="AlphaFoldDB" id="A0A1Y1WMU7"/>
<feature type="transmembrane region" description="Helical" evidence="2">
    <location>
        <begin position="54"/>
        <end position="75"/>
    </location>
</feature>
<keyword evidence="2" id="KW-1133">Transmembrane helix</keyword>
<keyword evidence="4" id="KW-1185">Reference proteome</keyword>
<evidence type="ECO:0000256" key="1">
    <source>
        <dbReference type="SAM" id="MobiDB-lite"/>
    </source>
</evidence>
<dbReference type="OrthoDB" id="5564662at2759"/>
<evidence type="ECO:0000256" key="2">
    <source>
        <dbReference type="SAM" id="Phobius"/>
    </source>
</evidence>